<feature type="domain" description="Fork-head" evidence="7">
    <location>
        <begin position="79"/>
        <end position="173"/>
    </location>
</feature>
<comment type="subcellular location">
    <subcellularLocation>
        <location evidence="5">Nucleus</location>
    </subcellularLocation>
</comment>
<accession>A0A3M7QG54</accession>
<keyword evidence="4 5" id="KW-0539">Nucleus</keyword>
<evidence type="ECO:0000256" key="1">
    <source>
        <dbReference type="ARBA" id="ARBA00023015"/>
    </source>
</evidence>
<comment type="caution">
    <text evidence="8">The sequence shown here is derived from an EMBL/GenBank/DDBJ whole genome shotgun (WGS) entry which is preliminary data.</text>
</comment>
<dbReference type="CDD" id="cd20024">
    <property type="entry name" value="FH_FOXJ2-like"/>
    <property type="match status" value="1"/>
</dbReference>
<dbReference type="GO" id="GO:0005634">
    <property type="term" value="C:nucleus"/>
    <property type="evidence" value="ECO:0007669"/>
    <property type="project" value="UniProtKB-SubCell"/>
</dbReference>
<evidence type="ECO:0000259" key="7">
    <source>
        <dbReference type="PROSITE" id="PS50039"/>
    </source>
</evidence>
<dbReference type="Pfam" id="PF00250">
    <property type="entry name" value="Forkhead"/>
    <property type="match status" value="1"/>
</dbReference>
<dbReference type="SMART" id="SM00339">
    <property type="entry name" value="FH"/>
    <property type="match status" value="1"/>
</dbReference>
<dbReference type="AlphaFoldDB" id="A0A3M7QG54"/>
<keyword evidence="3" id="KW-0804">Transcription</keyword>
<dbReference type="PANTHER" id="PTHR46078:SF2">
    <property type="entry name" value="FORK-HEAD DOMAIN-CONTAINING PROTEIN"/>
    <property type="match status" value="1"/>
</dbReference>
<gene>
    <name evidence="8" type="ORF">BpHYR1_041540</name>
</gene>
<sequence>MCESQLDHSLTSMEWLSRLSVNKQILNINSEVKNENKLSEIKLPTVNVNYTFAQRAEPNRPIDLNAEYKGGDHGRREGKPPYSYVNLITFAINSTPKRKMTLNEIYQWIAENFNYYKNAGNGWKNSIRHNLSLNKCFRRVQRAKDDPGKGSYWTIDNSYQDLALNNPVKIKQKIDFNHNSSSSNSPQANSSSMSPIINQNDQILPNPAFNLESTPTTRNDLSYVDSSPIFEDLSASFKKLFKLTISKKQTASEPTHIVKNEFDLNSPSENDKISETVTEPTLNSINTLDFNKSFDNFVENVKLVSGGDVNWNEIDTSQFKNLVESIRTSDKNNLSLNQFNDLACSLSSFLAQSGIMTKNQINEFHNSLAKKIDDSKEIKTIKAQIMEESKLNNFLSSDLKENNDKHDENDSNDSLNLLKNSFCSLSFLNNVDFHEESVQIARQSPCSNNNSIKPSEVLNCNVYDESDDEINWDSLL</sequence>
<dbReference type="InterPro" id="IPR045912">
    <property type="entry name" value="FOXJ2/3-like"/>
</dbReference>
<proteinExistence type="predicted"/>
<evidence type="ECO:0000313" key="9">
    <source>
        <dbReference type="Proteomes" id="UP000276133"/>
    </source>
</evidence>
<evidence type="ECO:0000256" key="6">
    <source>
        <dbReference type="SAM" id="MobiDB-lite"/>
    </source>
</evidence>
<dbReference type="InterPro" id="IPR036390">
    <property type="entry name" value="WH_DNA-bd_sf"/>
</dbReference>
<keyword evidence="2 5" id="KW-0238">DNA-binding</keyword>
<keyword evidence="9" id="KW-1185">Reference proteome</keyword>
<evidence type="ECO:0000256" key="2">
    <source>
        <dbReference type="ARBA" id="ARBA00023125"/>
    </source>
</evidence>
<dbReference type="Gene3D" id="1.10.10.10">
    <property type="entry name" value="Winged helix-like DNA-binding domain superfamily/Winged helix DNA-binding domain"/>
    <property type="match status" value="1"/>
</dbReference>
<dbReference type="PROSITE" id="PS00658">
    <property type="entry name" value="FORK_HEAD_2"/>
    <property type="match status" value="1"/>
</dbReference>
<organism evidence="8 9">
    <name type="scientific">Brachionus plicatilis</name>
    <name type="common">Marine rotifer</name>
    <name type="synonym">Brachionus muelleri</name>
    <dbReference type="NCBI Taxonomy" id="10195"/>
    <lineage>
        <taxon>Eukaryota</taxon>
        <taxon>Metazoa</taxon>
        <taxon>Spiralia</taxon>
        <taxon>Gnathifera</taxon>
        <taxon>Rotifera</taxon>
        <taxon>Eurotatoria</taxon>
        <taxon>Monogononta</taxon>
        <taxon>Pseudotrocha</taxon>
        <taxon>Ploima</taxon>
        <taxon>Brachionidae</taxon>
        <taxon>Brachionus</taxon>
    </lineage>
</organism>
<keyword evidence="1" id="KW-0805">Transcription regulation</keyword>
<feature type="compositionally biased region" description="Low complexity" evidence="6">
    <location>
        <begin position="177"/>
        <end position="194"/>
    </location>
</feature>
<evidence type="ECO:0000256" key="4">
    <source>
        <dbReference type="ARBA" id="ARBA00023242"/>
    </source>
</evidence>
<feature type="DNA-binding region" description="Fork-head" evidence="5">
    <location>
        <begin position="79"/>
        <end position="173"/>
    </location>
</feature>
<dbReference type="FunFam" id="1.10.10.10:FF:000135">
    <property type="entry name" value="forkhead box protein G1"/>
    <property type="match status" value="1"/>
</dbReference>
<dbReference type="OrthoDB" id="10029558at2759"/>
<dbReference type="InterPro" id="IPR018122">
    <property type="entry name" value="TF_fork_head_CS_1"/>
</dbReference>
<dbReference type="PROSITE" id="PS50039">
    <property type="entry name" value="FORK_HEAD_3"/>
    <property type="match status" value="1"/>
</dbReference>
<name>A0A3M7QG54_BRAPC</name>
<dbReference type="EMBL" id="REGN01006211">
    <property type="protein sequence ID" value="RNA10417.1"/>
    <property type="molecule type" value="Genomic_DNA"/>
</dbReference>
<protein>
    <submittedName>
        <fullName evidence="8">Forkhead box J3</fullName>
    </submittedName>
</protein>
<dbReference type="SUPFAM" id="SSF46785">
    <property type="entry name" value="Winged helix' DNA-binding domain"/>
    <property type="match status" value="1"/>
</dbReference>
<dbReference type="GO" id="GO:0000981">
    <property type="term" value="F:DNA-binding transcription factor activity, RNA polymerase II-specific"/>
    <property type="evidence" value="ECO:0007669"/>
    <property type="project" value="TreeGrafter"/>
</dbReference>
<reference evidence="8 9" key="1">
    <citation type="journal article" date="2018" name="Sci. Rep.">
        <title>Genomic signatures of local adaptation to the degree of environmental predictability in rotifers.</title>
        <authorList>
            <person name="Franch-Gras L."/>
            <person name="Hahn C."/>
            <person name="Garcia-Roger E.M."/>
            <person name="Carmona M.J."/>
            <person name="Serra M."/>
            <person name="Gomez A."/>
        </authorList>
    </citation>
    <scope>NUCLEOTIDE SEQUENCE [LARGE SCALE GENOMIC DNA]</scope>
    <source>
        <strain evidence="8">HYR1</strain>
    </source>
</reference>
<evidence type="ECO:0000256" key="3">
    <source>
        <dbReference type="ARBA" id="ARBA00023163"/>
    </source>
</evidence>
<evidence type="ECO:0000256" key="5">
    <source>
        <dbReference type="PROSITE-ProRule" id="PRU00089"/>
    </source>
</evidence>
<feature type="region of interest" description="Disordered" evidence="6">
    <location>
        <begin position="176"/>
        <end position="199"/>
    </location>
</feature>
<dbReference type="PANTHER" id="PTHR46078">
    <property type="entry name" value="FORKHEAD BOX PROTEIN J2 FAMILY MEMBER"/>
    <property type="match status" value="1"/>
</dbReference>
<dbReference type="PRINTS" id="PR00053">
    <property type="entry name" value="FORKHEAD"/>
</dbReference>
<dbReference type="Proteomes" id="UP000276133">
    <property type="component" value="Unassembled WGS sequence"/>
</dbReference>
<dbReference type="STRING" id="10195.A0A3M7QG54"/>
<dbReference type="InterPro" id="IPR001766">
    <property type="entry name" value="Fork_head_dom"/>
</dbReference>
<dbReference type="InterPro" id="IPR036388">
    <property type="entry name" value="WH-like_DNA-bd_sf"/>
</dbReference>
<evidence type="ECO:0000313" key="8">
    <source>
        <dbReference type="EMBL" id="RNA10417.1"/>
    </source>
</evidence>
<dbReference type="InterPro" id="IPR030456">
    <property type="entry name" value="TF_fork_head_CS_2"/>
</dbReference>
<dbReference type="GO" id="GO:0000978">
    <property type="term" value="F:RNA polymerase II cis-regulatory region sequence-specific DNA binding"/>
    <property type="evidence" value="ECO:0007669"/>
    <property type="project" value="TreeGrafter"/>
</dbReference>
<dbReference type="PROSITE" id="PS00657">
    <property type="entry name" value="FORK_HEAD_1"/>
    <property type="match status" value="1"/>
</dbReference>